<dbReference type="Gene3D" id="3.20.20.370">
    <property type="entry name" value="Glycoside hydrolase/deacetylase"/>
    <property type="match status" value="1"/>
</dbReference>
<feature type="domain" description="NodB homology" evidence="3">
    <location>
        <begin position="90"/>
        <end position="289"/>
    </location>
</feature>
<dbReference type="Proteomes" id="UP000006666">
    <property type="component" value="Chromosome"/>
</dbReference>
<dbReference type="GO" id="GO:0045493">
    <property type="term" value="P:xylan catabolic process"/>
    <property type="evidence" value="ECO:0007669"/>
    <property type="project" value="UniProtKB-KW"/>
</dbReference>
<keyword evidence="4" id="KW-0624">Polysaccharide degradation</keyword>
<dbReference type="KEGG" id="kse:Ksed_18670"/>
<keyword evidence="4" id="KW-0858">Xylan degradation</keyword>
<dbReference type="InterPro" id="IPR051398">
    <property type="entry name" value="Polysacch_Deacetylase"/>
</dbReference>
<dbReference type="EMBL" id="CP001686">
    <property type="protein sequence ID" value="ACV06869.1"/>
    <property type="molecule type" value="Genomic_DNA"/>
</dbReference>
<keyword evidence="4" id="KW-0378">Hydrolase</keyword>
<dbReference type="PROSITE" id="PS51677">
    <property type="entry name" value="NODB"/>
    <property type="match status" value="1"/>
</dbReference>
<dbReference type="GO" id="GO:0016810">
    <property type="term" value="F:hydrolase activity, acting on carbon-nitrogen (but not peptide) bonds"/>
    <property type="evidence" value="ECO:0007669"/>
    <property type="project" value="InterPro"/>
</dbReference>
<name>C7NJT7_KYTSD</name>
<proteinExistence type="predicted"/>
<dbReference type="PANTHER" id="PTHR34216:SF3">
    <property type="entry name" value="POLY-BETA-1,6-N-ACETYL-D-GLUCOSAMINE N-DEACETYLASE"/>
    <property type="match status" value="1"/>
</dbReference>
<evidence type="ECO:0000256" key="1">
    <source>
        <dbReference type="ARBA" id="ARBA00004613"/>
    </source>
</evidence>
<keyword evidence="5" id="KW-1185">Reference proteome</keyword>
<dbReference type="InterPro" id="IPR002509">
    <property type="entry name" value="NODB_dom"/>
</dbReference>
<keyword evidence="2" id="KW-0732">Signal</keyword>
<keyword evidence="4" id="KW-0326">Glycosidase</keyword>
<dbReference type="CDD" id="cd10918">
    <property type="entry name" value="CE4_NodB_like_5s_6s"/>
    <property type="match status" value="1"/>
</dbReference>
<dbReference type="GO" id="GO:0016798">
    <property type="term" value="F:hydrolase activity, acting on glycosyl bonds"/>
    <property type="evidence" value="ECO:0007669"/>
    <property type="project" value="UniProtKB-KW"/>
</dbReference>
<accession>C7NJT7</accession>
<dbReference type="PANTHER" id="PTHR34216">
    <property type="match status" value="1"/>
</dbReference>
<comment type="subcellular location">
    <subcellularLocation>
        <location evidence="1">Secreted</location>
    </subcellularLocation>
</comment>
<dbReference type="InterPro" id="IPR011330">
    <property type="entry name" value="Glyco_hydro/deAcase_b/a-brl"/>
</dbReference>
<dbReference type="Pfam" id="PF01522">
    <property type="entry name" value="Polysacc_deac_1"/>
    <property type="match status" value="1"/>
</dbReference>
<evidence type="ECO:0000313" key="5">
    <source>
        <dbReference type="Proteomes" id="UP000006666"/>
    </source>
</evidence>
<reference evidence="4 5" key="1">
    <citation type="journal article" date="2009" name="Stand. Genomic Sci.">
        <title>Complete genome sequence of Kytococcus sedentarius type strain (541).</title>
        <authorList>
            <person name="Sims D."/>
            <person name="Brettin T."/>
            <person name="Detter J.C."/>
            <person name="Han C."/>
            <person name="Lapidus A."/>
            <person name="Copeland A."/>
            <person name="Glavina Del Rio T."/>
            <person name="Nolan M."/>
            <person name="Chen F."/>
            <person name="Lucas S."/>
            <person name="Tice H."/>
            <person name="Cheng J.F."/>
            <person name="Bruce D."/>
            <person name="Goodwin L."/>
            <person name="Pitluck S."/>
            <person name="Ovchinnikova G."/>
            <person name="Pati A."/>
            <person name="Ivanova N."/>
            <person name="Mavrommatis K."/>
            <person name="Chen A."/>
            <person name="Palaniappan K."/>
            <person name="D'haeseleer P."/>
            <person name="Chain P."/>
            <person name="Bristow J."/>
            <person name="Eisen J.A."/>
            <person name="Markowitz V."/>
            <person name="Hugenholtz P."/>
            <person name="Schneider S."/>
            <person name="Goker M."/>
            <person name="Pukall R."/>
            <person name="Kyrpides N.C."/>
            <person name="Klenk H.P."/>
        </authorList>
    </citation>
    <scope>NUCLEOTIDE SEQUENCE [LARGE SCALE GENOMIC DNA]</scope>
    <source>
        <strain evidence="5">ATCC 14392 / DSM 20547 / JCM 11482 / CCUG 33030 / NBRC 15357 / NCTC 11040 / CCM 314 / 541</strain>
    </source>
</reference>
<sequence>MTTTLTELKKPARAAARHLALDALALRDRMTGSVTGLLQTPRVHLLYLHAVPVHEEPAFRALLDRLAKDHEFVTHDEAVRRIRTGDITAPAVSFSFDDAFASNYRTASILEEYGTRGMFFVPADMPGTGTVEGTRRLFGYEQNVTEPGMTWAQIDELRERGHGIGSHTCTHANLAEVPVADAREEIRRAHEVLTARYGDVPHFAWPFGRTFHITPELVETVFETGHTTCSSAVRGSHCGASPDDAERPLVLLRDHVMTSWPLEHTLHLLSRSAASPRPPWTQYPQEWTR</sequence>
<dbReference type="GO" id="GO:0005576">
    <property type="term" value="C:extracellular region"/>
    <property type="evidence" value="ECO:0007669"/>
    <property type="project" value="UniProtKB-SubCell"/>
</dbReference>
<dbReference type="AlphaFoldDB" id="C7NJT7"/>
<gene>
    <name evidence="4" type="ordered locus">Ksed_18670</name>
</gene>
<dbReference type="SUPFAM" id="SSF88713">
    <property type="entry name" value="Glycoside hydrolase/deacetylase"/>
    <property type="match status" value="1"/>
</dbReference>
<organism evidence="4 5">
    <name type="scientific">Kytococcus sedentarius (strain ATCC 14392 / DSM 20547 / JCM 11482 / CCUG 33030 / NBRC 15357 / NCTC 11040 / CCM 314 / 541)</name>
    <name type="common">Micrococcus sedentarius</name>
    <dbReference type="NCBI Taxonomy" id="478801"/>
    <lineage>
        <taxon>Bacteria</taxon>
        <taxon>Bacillati</taxon>
        <taxon>Actinomycetota</taxon>
        <taxon>Actinomycetes</taxon>
        <taxon>Micrococcales</taxon>
        <taxon>Kytococcaceae</taxon>
        <taxon>Kytococcus</taxon>
    </lineage>
</organism>
<evidence type="ECO:0000256" key="2">
    <source>
        <dbReference type="ARBA" id="ARBA00022729"/>
    </source>
</evidence>
<dbReference type="STRING" id="478801.Ksed_18670"/>
<dbReference type="eggNOG" id="COG0726">
    <property type="taxonomic scope" value="Bacteria"/>
</dbReference>
<dbReference type="HOGENOM" id="CLU_939256_0_0_11"/>
<evidence type="ECO:0000259" key="3">
    <source>
        <dbReference type="PROSITE" id="PS51677"/>
    </source>
</evidence>
<keyword evidence="4" id="KW-0119">Carbohydrate metabolism</keyword>
<protein>
    <submittedName>
        <fullName evidence="4">Predicted xylanase/chitin deacetylase</fullName>
    </submittedName>
</protein>
<evidence type="ECO:0000313" key="4">
    <source>
        <dbReference type="EMBL" id="ACV06869.1"/>
    </source>
</evidence>